<dbReference type="PROSITE" id="PS50949">
    <property type="entry name" value="HTH_GNTR"/>
    <property type="match status" value="1"/>
</dbReference>
<keyword evidence="4" id="KW-0805">Transcription regulation</keyword>
<gene>
    <name evidence="8" type="ORF">DQX05_16980</name>
</gene>
<dbReference type="GO" id="GO:0003700">
    <property type="term" value="F:DNA-binding transcription factor activity"/>
    <property type="evidence" value="ECO:0007669"/>
    <property type="project" value="InterPro"/>
</dbReference>
<keyword evidence="3" id="KW-0732">Signal</keyword>
<accession>A0A3A3GG38</accession>
<evidence type="ECO:0000313" key="8">
    <source>
        <dbReference type="EMBL" id="RJG22634.1"/>
    </source>
</evidence>
<evidence type="ECO:0000256" key="1">
    <source>
        <dbReference type="ARBA" id="ARBA00008520"/>
    </source>
</evidence>
<evidence type="ECO:0000256" key="4">
    <source>
        <dbReference type="ARBA" id="ARBA00023015"/>
    </source>
</evidence>
<dbReference type="PANTHER" id="PTHR30061">
    <property type="entry name" value="MALTOSE-BINDING PERIPLASMIC PROTEIN"/>
    <property type="match status" value="1"/>
</dbReference>
<dbReference type="PANTHER" id="PTHR30061:SF50">
    <property type="entry name" value="MALTOSE_MALTODEXTRIN-BINDING PERIPLASMIC PROTEIN"/>
    <property type="match status" value="1"/>
</dbReference>
<reference evidence="8 9" key="1">
    <citation type="submission" date="2018-09" db="EMBL/GenBank/DDBJ databases">
        <title>Paenibacillus SK2017-BO5.</title>
        <authorList>
            <person name="Piskunova J.V."/>
            <person name="Dubiley S.A."/>
            <person name="Severinov K.V."/>
        </authorList>
    </citation>
    <scope>NUCLEOTIDE SEQUENCE [LARGE SCALE GENOMIC DNA]</scope>
    <source>
        <strain evidence="8 9">BO5</strain>
    </source>
</reference>
<dbReference type="InterPro" id="IPR036388">
    <property type="entry name" value="WH-like_DNA-bd_sf"/>
</dbReference>
<dbReference type="Pfam" id="PF01547">
    <property type="entry name" value="SBP_bac_1"/>
    <property type="match status" value="1"/>
</dbReference>
<evidence type="ECO:0000256" key="3">
    <source>
        <dbReference type="ARBA" id="ARBA00022729"/>
    </source>
</evidence>
<keyword evidence="6" id="KW-0804">Transcription</keyword>
<keyword evidence="5" id="KW-0238">DNA-binding</keyword>
<evidence type="ECO:0000313" key="9">
    <source>
        <dbReference type="Proteomes" id="UP000266177"/>
    </source>
</evidence>
<dbReference type="Gene3D" id="1.10.10.10">
    <property type="entry name" value="Winged helix-like DNA-binding domain superfamily/Winged helix DNA-binding domain"/>
    <property type="match status" value="1"/>
</dbReference>
<dbReference type="GO" id="GO:1901982">
    <property type="term" value="F:maltose binding"/>
    <property type="evidence" value="ECO:0007669"/>
    <property type="project" value="TreeGrafter"/>
</dbReference>
<evidence type="ECO:0000259" key="7">
    <source>
        <dbReference type="PROSITE" id="PS50949"/>
    </source>
</evidence>
<dbReference type="GO" id="GO:0055052">
    <property type="term" value="C:ATP-binding cassette (ABC) transporter complex, substrate-binding subunit-containing"/>
    <property type="evidence" value="ECO:0007669"/>
    <property type="project" value="TreeGrafter"/>
</dbReference>
<dbReference type="OrthoDB" id="2374506at2"/>
<dbReference type="CDD" id="cd07377">
    <property type="entry name" value="WHTH_GntR"/>
    <property type="match status" value="1"/>
</dbReference>
<dbReference type="InterPro" id="IPR006059">
    <property type="entry name" value="SBP"/>
</dbReference>
<dbReference type="SMART" id="SM00345">
    <property type="entry name" value="HTH_GNTR"/>
    <property type="match status" value="1"/>
</dbReference>
<dbReference type="Gene3D" id="3.40.190.10">
    <property type="entry name" value="Periplasmic binding protein-like II"/>
    <property type="match status" value="1"/>
</dbReference>
<comment type="similarity">
    <text evidence="1">Belongs to the bacterial solute-binding protein 1 family.</text>
</comment>
<dbReference type="Pfam" id="PF00392">
    <property type="entry name" value="GntR"/>
    <property type="match status" value="1"/>
</dbReference>
<evidence type="ECO:0000256" key="2">
    <source>
        <dbReference type="ARBA" id="ARBA00022448"/>
    </source>
</evidence>
<dbReference type="InterPro" id="IPR000524">
    <property type="entry name" value="Tscrpt_reg_HTH_GntR"/>
</dbReference>
<comment type="caution">
    <text evidence="8">The sequence shown here is derived from an EMBL/GenBank/DDBJ whole genome shotgun (WGS) entry which is preliminary data.</text>
</comment>
<dbReference type="SUPFAM" id="SSF53850">
    <property type="entry name" value="Periplasmic binding protein-like II"/>
    <property type="match status" value="1"/>
</dbReference>
<dbReference type="GO" id="GO:0042956">
    <property type="term" value="P:maltodextrin transmembrane transport"/>
    <property type="evidence" value="ECO:0007669"/>
    <property type="project" value="TreeGrafter"/>
</dbReference>
<sequence length="463" mass="52654">MTSRPSRTTFRQRLDEMVTVLRDDIITGRRAAGDYLPSEVALAEQFQLSKNSVRKGLERLVEEKLIEKVPRVGNRIADPGASGTVLLRFGYYRSVIQEAALDQLIAGFQQAHPHIRVELVPLPYENYPDAVSGYIGHDMLDVATVNYNDFLSLADEGHHELLEPLAPRSELYPFIADCFRHEGQLLGLPFIFSPVMLCYNRDHFLAHDLPEPDSSWRWSELMAAAERLGQEPGTFGFYFHMLSNNRWPVFLLQSGGRFEPNEAGNVPVCGTKLMEGLRLTRELIDRQSAYPAYLSENDMDAERLFLQGKLSVIIATYFSLNHLKDAPFAFDVAPLPYLNEAKSLLLVIGLMVNRTSAVKEAALELVDYLLSYEAQLHIRQHTFSIPAHKKAAEWNGKEMFPRPSRFSMYREIIPSLRFFTEVGLRSADLQHVCNALKLYWSRLEDEAAMCSRLEGLLSERAAR</sequence>
<dbReference type="InterPro" id="IPR036390">
    <property type="entry name" value="WH_DNA-bd_sf"/>
</dbReference>
<protein>
    <submittedName>
        <fullName evidence="8">Extracellular solute-binding protein</fullName>
    </submittedName>
</protein>
<evidence type="ECO:0000256" key="6">
    <source>
        <dbReference type="ARBA" id="ARBA00023163"/>
    </source>
</evidence>
<dbReference type="RefSeq" id="WP_119794728.1">
    <property type="nucleotide sequence ID" value="NZ_QYZD01000015.1"/>
</dbReference>
<dbReference type="SUPFAM" id="SSF46785">
    <property type="entry name" value="Winged helix' DNA-binding domain"/>
    <property type="match status" value="1"/>
</dbReference>
<dbReference type="EMBL" id="QYZD01000015">
    <property type="protein sequence ID" value="RJG22634.1"/>
    <property type="molecule type" value="Genomic_DNA"/>
</dbReference>
<evidence type="ECO:0000256" key="5">
    <source>
        <dbReference type="ARBA" id="ARBA00023125"/>
    </source>
</evidence>
<dbReference type="GO" id="GO:0015768">
    <property type="term" value="P:maltose transport"/>
    <property type="evidence" value="ECO:0007669"/>
    <property type="project" value="TreeGrafter"/>
</dbReference>
<proteinExistence type="inferred from homology"/>
<organism evidence="8 9">
    <name type="scientific">Paenibacillus thiaminolyticus</name>
    <name type="common">Bacillus thiaminolyticus</name>
    <dbReference type="NCBI Taxonomy" id="49283"/>
    <lineage>
        <taxon>Bacteria</taxon>
        <taxon>Bacillati</taxon>
        <taxon>Bacillota</taxon>
        <taxon>Bacilli</taxon>
        <taxon>Bacillales</taxon>
        <taxon>Paenibacillaceae</taxon>
        <taxon>Paenibacillus</taxon>
    </lineage>
</organism>
<dbReference type="Proteomes" id="UP000266177">
    <property type="component" value="Unassembled WGS sequence"/>
</dbReference>
<feature type="domain" description="HTH gntR-type" evidence="7">
    <location>
        <begin position="11"/>
        <end position="79"/>
    </location>
</feature>
<name>A0A3A3GG38_PANTH</name>
<dbReference type="GO" id="GO:0003677">
    <property type="term" value="F:DNA binding"/>
    <property type="evidence" value="ECO:0007669"/>
    <property type="project" value="UniProtKB-KW"/>
</dbReference>
<dbReference type="AlphaFoldDB" id="A0A3A3GG38"/>
<keyword evidence="2" id="KW-0813">Transport</keyword>